<gene>
    <name evidence="2" type="ORF">GE061_017868</name>
</gene>
<dbReference type="OrthoDB" id="775972at2759"/>
<dbReference type="EMBL" id="WIXP02000008">
    <property type="protein sequence ID" value="KAF6206632.1"/>
    <property type="molecule type" value="Genomic_DNA"/>
</dbReference>
<dbReference type="Proteomes" id="UP000466442">
    <property type="component" value="Unassembled WGS sequence"/>
</dbReference>
<evidence type="ECO:0000313" key="3">
    <source>
        <dbReference type="Proteomes" id="UP000466442"/>
    </source>
</evidence>
<evidence type="ECO:0000313" key="2">
    <source>
        <dbReference type="EMBL" id="KAF6206632.1"/>
    </source>
</evidence>
<protein>
    <submittedName>
        <fullName evidence="2">Uncharacterized protein</fullName>
    </submittedName>
</protein>
<accession>A0A8S9XC75</accession>
<organism evidence="2 3">
    <name type="scientific">Apolygus lucorum</name>
    <name type="common">Small green plant bug</name>
    <name type="synonym">Lygocoris lucorum</name>
    <dbReference type="NCBI Taxonomy" id="248454"/>
    <lineage>
        <taxon>Eukaryota</taxon>
        <taxon>Metazoa</taxon>
        <taxon>Ecdysozoa</taxon>
        <taxon>Arthropoda</taxon>
        <taxon>Hexapoda</taxon>
        <taxon>Insecta</taxon>
        <taxon>Pterygota</taxon>
        <taxon>Neoptera</taxon>
        <taxon>Paraneoptera</taxon>
        <taxon>Hemiptera</taxon>
        <taxon>Heteroptera</taxon>
        <taxon>Panheteroptera</taxon>
        <taxon>Cimicomorpha</taxon>
        <taxon>Miridae</taxon>
        <taxon>Mirini</taxon>
        <taxon>Apolygus</taxon>
    </lineage>
</organism>
<reference evidence="2" key="1">
    <citation type="journal article" date="2021" name="Mol. Ecol. Resour.">
        <title>Apolygus lucorum genome provides insights into omnivorousness and mesophyll feeding.</title>
        <authorList>
            <person name="Liu Y."/>
            <person name="Liu H."/>
            <person name="Wang H."/>
            <person name="Huang T."/>
            <person name="Liu B."/>
            <person name="Yang B."/>
            <person name="Yin L."/>
            <person name="Li B."/>
            <person name="Zhang Y."/>
            <person name="Zhang S."/>
            <person name="Jiang F."/>
            <person name="Zhang X."/>
            <person name="Ren Y."/>
            <person name="Wang B."/>
            <person name="Wang S."/>
            <person name="Lu Y."/>
            <person name="Wu K."/>
            <person name="Fan W."/>
            <person name="Wang G."/>
        </authorList>
    </citation>
    <scope>NUCLEOTIDE SEQUENCE</scope>
    <source>
        <strain evidence="2">12Hb</strain>
    </source>
</reference>
<dbReference type="AlphaFoldDB" id="A0A8S9XC75"/>
<proteinExistence type="predicted"/>
<comment type="caution">
    <text evidence="2">The sequence shown here is derived from an EMBL/GenBank/DDBJ whole genome shotgun (WGS) entry which is preliminary data.</text>
</comment>
<feature type="region of interest" description="Disordered" evidence="1">
    <location>
        <begin position="1"/>
        <end position="21"/>
    </location>
</feature>
<evidence type="ECO:0000256" key="1">
    <source>
        <dbReference type="SAM" id="MobiDB-lite"/>
    </source>
</evidence>
<keyword evidence="3" id="KW-1185">Reference proteome</keyword>
<sequence length="229" mass="25826">MDTRSTRRDRAPVPRDEGDTVDHADIVNQVGERVDENRIDPSVAPEGSNSTEVDVIVERVVEKMQELWQTQQESCMLGVRHMVSEIMQHEWPSPHQEHQRLPAGGLNQPNKLKPGRYDGNTEWESYHRQFELIAEHNGWNNFSKAAALSSVLSGTALEILTERIPCLTRGTQLLEQQMLLKKVLNRDVSGNKLVHRIPIGDPNHDAGDVILLGTLLHIVLIHLSKLQPA</sequence>
<name>A0A8S9XC75_APOLU</name>